<dbReference type="RefSeq" id="WP_186741416.1">
    <property type="nucleotide sequence ID" value="NZ_CP060394.1"/>
</dbReference>
<accession>A0A7G8BEV1</accession>
<evidence type="ECO:0000256" key="1">
    <source>
        <dbReference type="SAM" id="SignalP"/>
    </source>
</evidence>
<proteinExistence type="predicted"/>
<gene>
    <name evidence="2" type="ORF">H7849_18465</name>
</gene>
<keyword evidence="3" id="KW-1185">Reference proteome</keyword>
<feature type="signal peptide" evidence="1">
    <location>
        <begin position="1"/>
        <end position="22"/>
    </location>
</feature>
<dbReference type="AlphaFoldDB" id="A0A7G8BEV1"/>
<evidence type="ECO:0000313" key="3">
    <source>
        <dbReference type="Proteomes" id="UP000515312"/>
    </source>
</evidence>
<dbReference type="Proteomes" id="UP000515312">
    <property type="component" value="Chromosome"/>
</dbReference>
<feature type="chain" id="PRO_5028860585" evidence="1">
    <location>
        <begin position="23"/>
        <end position="214"/>
    </location>
</feature>
<sequence>MWMKLRYGRLVCGLFVGASAMAHGQQKVLVIDGHSGQIPVIAAGGGSCVGIEPLASLMNGSLSFSGNQITLSLHGGSASQPGSQGFTQGFLSAAIEAMSEIREWRSALQTAVQYGFPTNSDWVNHYSGPAAASVRQASVAATSESDRHAAQLIGNELNFMQQLSDKMISARKNLSYIAPNALETDPLDKKILNCAHSLAGMEASGQFHDDGSCH</sequence>
<dbReference type="KEGG" id="adin:H7849_18465"/>
<evidence type="ECO:0000313" key="2">
    <source>
        <dbReference type="EMBL" id="QNI31071.1"/>
    </source>
</evidence>
<keyword evidence="1" id="KW-0732">Signal</keyword>
<name>A0A7G8BEV1_9BACT</name>
<organism evidence="2 3">
    <name type="scientific">Alloacidobacterium dinghuense</name>
    <dbReference type="NCBI Taxonomy" id="2763107"/>
    <lineage>
        <taxon>Bacteria</taxon>
        <taxon>Pseudomonadati</taxon>
        <taxon>Acidobacteriota</taxon>
        <taxon>Terriglobia</taxon>
        <taxon>Terriglobales</taxon>
        <taxon>Acidobacteriaceae</taxon>
        <taxon>Alloacidobacterium</taxon>
    </lineage>
</organism>
<protein>
    <submittedName>
        <fullName evidence="2">Uncharacterized protein</fullName>
    </submittedName>
</protein>
<dbReference type="EMBL" id="CP060394">
    <property type="protein sequence ID" value="QNI31071.1"/>
    <property type="molecule type" value="Genomic_DNA"/>
</dbReference>
<reference evidence="2 3" key="1">
    <citation type="submission" date="2020-08" db="EMBL/GenBank/DDBJ databases">
        <title>Edaphobacter telluris sp. nov. and Acidobacterium dinghuensis sp. nov., two acidobacteria isolated from forest soil.</title>
        <authorList>
            <person name="Fu J."/>
            <person name="Qiu L."/>
        </authorList>
    </citation>
    <scope>NUCLEOTIDE SEQUENCE [LARGE SCALE GENOMIC DNA]</scope>
    <source>
        <strain evidence="2">4Y35</strain>
    </source>
</reference>